<keyword evidence="1" id="KW-0812">Transmembrane</keyword>
<dbReference type="InterPro" id="IPR024515">
    <property type="entry name" value="DUF3397"/>
</dbReference>
<name>A0A2V1N3Y3_9LACO</name>
<sequence>MTIMAWWTPTIQAISFILIFIVGWGIKRSDRISWPAGLYPLDLLPPFLLLGSLVIWVEAKFPPLFPILVIIWMLIGVFLTLYAGFRKGEILMGAFLKSFWRISDLYLWAMWVSLVIMYR</sequence>
<feature type="transmembrane region" description="Helical" evidence="1">
    <location>
        <begin position="38"/>
        <end position="57"/>
    </location>
</feature>
<feature type="transmembrane region" description="Helical" evidence="1">
    <location>
        <begin position="98"/>
        <end position="118"/>
    </location>
</feature>
<feature type="transmembrane region" description="Helical" evidence="1">
    <location>
        <begin position="6"/>
        <end position="26"/>
    </location>
</feature>
<protein>
    <recommendedName>
        <fullName evidence="4">DUF3397 domain-containing protein</fullName>
    </recommendedName>
</protein>
<evidence type="ECO:0000313" key="2">
    <source>
        <dbReference type="EMBL" id="PWG00630.1"/>
    </source>
</evidence>
<keyword evidence="1" id="KW-1133">Transmembrane helix</keyword>
<keyword evidence="3" id="KW-1185">Reference proteome</keyword>
<comment type="caution">
    <text evidence="2">The sequence shown here is derived from an EMBL/GenBank/DDBJ whole genome shotgun (WGS) entry which is preliminary data.</text>
</comment>
<evidence type="ECO:0000313" key="3">
    <source>
        <dbReference type="Proteomes" id="UP000245080"/>
    </source>
</evidence>
<dbReference type="Pfam" id="PF11877">
    <property type="entry name" value="DUF3397"/>
    <property type="match status" value="1"/>
</dbReference>
<evidence type="ECO:0000256" key="1">
    <source>
        <dbReference type="SAM" id="Phobius"/>
    </source>
</evidence>
<accession>A0A2V1N3Y3</accession>
<organism evidence="2 3">
    <name type="scientific">Levilactobacillus bambusae</name>
    <dbReference type="NCBI Taxonomy" id="2024736"/>
    <lineage>
        <taxon>Bacteria</taxon>
        <taxon>Bacillati</taxon>
        <taxon>Bacillota</taxon>
        <taxon>Bacilli</taxon>
        <taxon>Lactobacillales</taxon>
        <taxon>Lactobacillaceae</taxon>
        <taxon>Levilactobacillus</taxon>
    </lineage>
</organism>
<dbReference type="Proteomes" id="UP000245080">
    <property type="component" value="Unassembled WGS sequence"/>
</dbReference>
<dbReference type="EMBL" id="QCXQ01000001">
    <property type="protein sequence ID" value="PWG00630.1"/>
    <property type="molecule type" value="Genomic_DNA"/>
</dbReference>
<reference evidence="2 3" key="1">
    <citation type="journal article" date="2018" name="Int. J. Syst. Evol. Microbiol.">
        <title>Lactobacillus bambusae sp. nov., isolated from a traditional fermented Ma-bamboo shoots of Taiwan.</title>
        <authorList>
            <person name="Wang L.-T."/>
        </authorList>
    </citation>
    <scope>NUCLEOTIDE SEQUENCE [LARGE SCALE GENOMIC DNA]</scope>
    <source>
        <strain evidence="2 3">BS-W1</strain>
    </source>
</reference>
<gene>
    <name evidence="2" type="ORF">DCM90_00185</name>
</gene>
<keyword evidence="1" id="KW-0472">Membrane</keyword>
<feature type="transmembrane region" description="Helical" evidence="1">
    <location>
        <begin position="63"/>
        <end position="86"/>
    </location>
</feature>
<dbReference type="AlphaFoldDB" id="A0A2V1N3Y3"/>
<dbReference type="OrthoDB" id="2299708at2"/>
<evidence type="ECO:0008006" key="4">
    <source>
        <dbReference type="Google" id="ProtNLM"/>
    </source>
</evidence>
<proteinExistence type="predicted"/>